<keyword evidence="2" id="KW-1185">Reference proteome</keyword>
<dbReference type="Proteomes" id="UP000253551">
    <property type="component" value="Unassembled WGS sequence"/>
</dbReference>
<gene>
    <name evidence="1" type="ORF">CU098_004498</name>
</gene>
<accession>A0A367IP98</accession>
<dbReference type="InterPro" id="IPR036514">
    <property type="entry name" value="SGNH_hydro_sf"/>
</dbReference>
<dbReference type="Gene3D" id="3.40.50.1110">
    <property type="entry name" value="SGNH hydrolase"/>
    <property type="match status" value="1"/>
</dbReference>
<comment type="caution">
    <text evidence="1">The sequence shown here is derived from an EMBL/GenBank/DDBJ whole genome shotgun (WGS) entry which is preliminary data.</text>
</comment>
<protein>
    <submittedName>
        <fullName evidence="1">Uncharacterized protein</fullName>
    </submittedName>
</protein>
<proteinExistence type="predicted"/>
<dbReference type="SUPFAM" id="SSF52266">
    <property type="entry name" value="SGNH hydrolase"/>
    <property type="match status" value="1"/>
</dbReference>
<dbReference type="AlphaFoldDB" id="A0A367IP98"/>
<dbReference type="OrthoDB" id="2244377at2759"/>
<evidence type="ECO:0000313" key="1">
    <source>
        <dbReference type="EMBL" id="RCH79520.1"/>
    </source>
</evidence>
<feature type="non-terminal residue" evidence="1">
    <location>
        <position position="1"/>
    </location>
</feature>
<sequence length="436" mass="50358">IPFKKKLIRQPTVCDKVDAAWLASDRIYWDGWMDKAMFIKTDGTFTKGHVYIEQGQHVCIVVLLGPTPAKASIKDEQHDHIGPSDSITMFAEGEHSKRTIQLEQHPEQTNVYMAAVQFNQPDTYTLDTTTEYRHFFWESPIHHAYHPFQYASQNKLVVSPVNMTEILPLCKHHTLTGTWVDLDIYAASDAQALYTMYENTENEHSVYNKVFIPDQCRFEYKSSGHAARCLGKQTVHVWGDNNLRRNLKALDSQWCGSDTQDRCVCDDDHEPPTPWMMGKPLLIQNSWDIDSKIYYYPVHGPLTYQHETLLDRMAQYKDSVADIVILGFGNDDIEALQVTPKQFATTLTTFLDRVRRIYPHQRIVLRTPQYFIGSQGTWNTGRSYAFTLAVRHAVIGHDILLWDTHHLGTDETLCPSIYSKRHVVNIENQMLWHLLC</sequence>
<dbReference type="EMBL" id="PJQM01006529">
    <property type="protein sequence ID" value="RCH79520.1"/>
    <property type="molecule type" value="Genomic_DNA"/>
</dbReference>
<reference evidence="1 2" key="1">
    <citation type="journal article" date="2018" name="G3 (Bethesda)">
        <title>Phylogenetic and Phylogenomic Definition of Rhizopus Species.</title>
        <authorList>
            <person name="Gryganskyi A.P."/>
            <person name="Golan J."/>
            <person name="Dolatabadi S."/>
            <person name="Mondo S."/>
            <person name="Robb S."/>
            <person name="Idnurm A."/>
            <person name="Muszewska A."/>
            <person name="Steczkiewicz K."/>
            <person name="Masonjones S."/>
            <person name="Liao H.L."/>
            <person name="Gajdeczka M.T."/>
            <person name="Anike F."/>
            <person name="Vuek A."/>
            <person name="Anishchenko I.M."/>
            <person name="Voigt K."/>
            <person name="de Hoog G.S."/>
            <person name="Smith M.E."/>
            <person name="Heitman J."/>
            <person name="Vilgalys R."/>
            <person name="Stajich J.E."/>
        </authorList>
    </citation>
    <scope>NUCLEOTIDE SEQUENCE [LARGE SCALE GENOMIC DNA]</scope>
    <source>
        <strain evidence="1 2">LSU 92-RS-03</strain>
    </source>
</reference>
<evidence type="ECO:0000313" key="2">
    <source>
        <dbReference type="Proteomes" id="UP000253551"/>
    </source>
</evidence>
<organism evidence="1 2">
    <name type="scientific">Rhizopus stolonifer</name>
    <name type="common">Rhizopus nigricans</name>
    <dbReference type="NCBI Taxonomy" id="4846"/>
    <lineage>
        <taxon>Eukaryota</taxon>
        <taxon>Fungi</taxon>
        <taxon>Fungi incertae sedis</taxon>
        <taxon>Mucoromycota</taxon>
        <taxon>Mucoromycotina</taxon>
        <taxon>Mucoromycetes</taxon>
        <taxon>Mucorales</taxon>
        <taxon>Mucorineae</taxon>
        <taxon>Rhizopodaceae</taxon>
        <taxon>Rhizopus</taxon>
    </lineage>
</organism>
<dbReference type="STRING" id="4846.A0A367IP98"/>
<name>A0A367IP98_RHIST</name>